<keyword evidence="3" id="KW-1185">Reference proteome</keyword>
<feature type="region of interest" description="Disordered" evidence="1">
    <location>
        <begin position="1"/>
        <end position="40"/>
    </location>
</feature>
<evidence type="ECO:0000313" key="2">
    <source>
        <dbReference type="EMBL" id="TNN87338.1"/>
    </source>
</evidence>
<dbReference type="AlphaFoldDB" id="A0A4Z2JCK0"/>
<feature type="region of interest" description="Disordered" evidence="1">
    <location>
        <begin position="170"/>
        <end position="192"/>
    </location>
</feature>
<feature type="compositionally biased region" description="Low complexity" evidence="1">
    <location>
        <begin position="173"/>
        <end position="191"/>
    </location>
</feature>
<proteinExistence type="predicted"/>
<evidence type="ECO:0000256" key="1">
    <source>
        <dbReference type="SAM" id="MobiDB-lite"/>
    </source>
</evidence>
<organism evidence="2 3">
    <name type="scientific">Liparis tanakae</name>
    <name type="common">Tanaka's snailfish</name>
    <dbReference type="NCBI Taxonomy" id="230148"/>
    <lineage>
        <taxon>Eukaryota</taxon>
        <taxon>Metazoa</taxon>
        <taxon>Chordata</taxon>
        <taxon>Craniata</taxon>
        <taxon>Vertebrata</taxon>
        <taxon>Euteleostomi</taxon>
        <taxon>Actinopterygii</taxon>
        <taxon>Neopterygii</taxon>
        <taxon>Teleostei</taxon>
        <taxon>Neoteleostei</taxon>
        <taxon>Acanthomorphata</taxon>
        <taxon>Eupercaria</taxon>
        <taxon>Perciformes</taxon>
        <taxon>Cottioidei</taxon>
        <taxon>Cottales</taxon>
        <taxon>Liparidae</taxon>
        <taxon>Liparis</taxon>
    </lineage>
</organism>
<feature type="compositionally biased region" description="Basic and acidic residues" evidence="1">
    <location>
        <begin position="1"/>
        <end position="28"/>
    </location>
</feature>
<protein>
    <submittedName>
        <fullName evidence="2">Uncharacterized protein</fullName>
    </submittedName>
</protein>
<evidence type="ECO:0000313" key="3">
    <source>
        <dbReference type="Proteomes" id="UP000314294"/>
    </source>
</evidence>
<accession>A0A4Z2JCK0</accession>
<sequence>MKTQRHRDTNTRRCKDTEAQRQRHIYRDKNKKTQRHNKHSESILVSLERRAPRLSVHPLRDERETGEWKVTCGPWFSVVTAGPTQVSQAVPLLQQRLLQAALPEASGVQGLDELLHLLLGGVAEPLVEPIDWRPTSLLLLLLLALRGPRAQHVLRQAEAVVLHQQRGGGGEEPVAAVQPVPAQRQQAGAGRRPLDPLLQLSNLRHEGGAAIRRSPEL</sequence>
<dbReference type="EMBL" id="SRLO01000011">
    <property type="protein sequence ID" value="TNN87338.1"/>
    <property type="molecule type" value="Genomic_DNA"/>
</dbReference>
<gene>
    <name evidence="2" type="ORF">EYF80_002539</name>
</gene>
<dbReference type="Proteomes" id="UP000314294">
    <property type="component" value="Unassembled WGS sequence"/>
</dbReference>
<reference evidence="2 3" key="1">
    <citation type="submission" date="2019-03" db="EMBL/GenBank/DDBJ databases">
        <title>First draft genome of Liparis tanakae, snailfish: a comprehensive survey of snailfish specific genes.</title>
        <authorList>
            <person name="Kim W."/>
            <person name="Song I."/>
            <person name="Jeong J.-H."/>
            <person name="Kim D."/>
            <person name="Kim S."/>
            <person name="Ryu S."/>
            <person name="Song J.Y."/>
            <person name="Lee S.K."/>
        </authorList>
    </citation>
    <scope>NUCLEOTIDE SEQUENCE [LARGE SCALE GENOMIC DNA]</scope>
    <source>
        <tissue evidence="2">Muscle</tissue>
    </source>
</reference>
<name>A0A4Z2JCK0_9TELE</name>
<comment type="caution">
    <text evidence="2">The sequence shown here is derived from an EMBL/GenBank/DDBJ whole genome shotgun (WGS) entry which is preliminary data.</text>
</comment>
<feature type="compositionally biased region" description="Basic residues" evidence="1">
    <location>
        <begin position="29"/>
        <end position="38"/>
    </location>
</feature>